<dbReference type="PANTHER" id="PTHR43384:SF11">
    <property type="entry name" value="SEPTUM SITE DETERMINING PROTEIN"/>
    <property type="match status" value="1"/>
</dbReference>
<organism evidence="1 2">
    <name type="scientific">Cellulomonas aerilata</name>
    <dbReference type="NCBI Taxonomy" id="515326"/>
    <lineage>
        <taxon>Bacteria</taxon>
        <taxon>Bacillati</taxon>
        <taxon>Actinomycetota</taxon>
        <taxon>Actinomycetes</taxon>
        <taxon>Micrococcales</taxon>
        <taxon>Cellulomonadaceae</taxon>
        <taxon>Cellulomonas</taxon>
    </lineage>
</organism>
<dbReference type="Proteomes" id="UP000321181">
    <property type="component" value="Unassembled WGS sequence"/>
</dbReference>
<dbReference type="GO" id="GO:0009898">
    <property type="term" value="C:cytoplasmic side of plasma membrane"/>
    <property type="evidence" value="ECO:0007669"/>
    <property type="project" value="TreeGrafter"/>
</dbReference>
<dbReference type="InterPro" id="IPR027417">
    <property type="entry name" value="P-loop_NTPase"/>
</dbReference>
<dbReference type="PANTHER" id="PTHR43384">
    <property type="entry name" value="SEPTUM SITE-DETERMINING PROTEIN MIND HOMOLOG, CHLOROPLASTIC-RELATED"/>
    <property type="match status" value="1"/>
</dbReference>
<dbReference type="GO" id="GO:0051782">
    <property type="term" value="P:negative regulation of cell division"/>
    <property type="evidence" value="ECO:0007669"/>
    <property type="project" value="TreeGrafter"/>
</dbReference>
<protein>
    <submittedName>
        <fullName evidence="1">Uncharacterized protein</fullName>
    </submittedName>
</protein>
<dbReference type="GO" id="GO:0005829">
    <property type="term" value="C:cytosol"/>
    <property type="evidence" value="ECO:0007669"/>
    <property type="project" value="TreeGrafter"/>
</dbReference>
<name>A0A512DEV6_9CELL</name>
<dbReference type="NCBIfam" id="TIGR03815">
    <property type="entry name" value="CpaE_hom_Actino"/>
    <property type="match status" value="1"/>
</dbReference>
<evidence type="ECO:0000313" key="2">
    <source>
        <dbReference type="Proteomes" id="UP000321181"/>
    </source>
</evidence>
<dbReference type="InterPro" id="IPR050625">
    <property type="entry name" value="ParA/MinD_ATPase"/>
</dbReference>
<dbReference type="RefSeq" id="WP_146905502.1">
    <property type="nucleotide sequence ID" value="NZ_BAAARM010000001.1"/>
</dbReference>
<dbReference type="GO" id="GO:0005524">
    <property type="term" value="F:ATP binding"/>
    <property type="evidence" value="ECO:0007669"/>
    <property type="project" value="TreeGrafter"/>
</dbReference>
<dbReference type="Gene3D" id="3.40.50.300">
    <property type="entry name" value="P-loop containing nucleotide triphosphate hydrolases"/>
    <property type="match status" value="1"/>
</dbReference>
<keyword evidence="2" id="KW-1185">Reference proteome</keyword>
<comment type="caution">
    <text evidence="1">The sequence shown here is derived from an EMBL/GenBank/DDBJ whole genome shotgun (WGS) entry which is preliminary data.</text>
</comment>
<dbReference type="InterPro" id="IPR022521">
    <property type="entry name" value="Rv3660c"/>
</dbReference>
<evidence type="ECO:0000313" key="1">
    <source>
        <dbReference type="EMBL" id="GEO34985.1"/>
    </source>
</evidence>
<reference evidence="1 2" key="1">
    <citation type="submission" date="2019-07" db="EMBL/GenBank/DDBJ databases">
        <title>Whole genome shotgun sequence of Cellulomonas aerilata NBRC 106308.</title>
        <authorList>
            <person name="Hosoyama A."/>
            <person name="Uohara A."/>
            <person name="Ohji S."/>
            <person name="Ichikawa N."/>
        </authorList>
    </citation>
    <scope>NUCLEOTIDE SEQUENCE [LARGE SCALE GENOMIC DNA]</scope>
    <source>
        <strain evidence="1 2">NBRC 106308</strain>
    </source>
</reference>
<dbReference type="OrthoDB" id="3252838at2"/>
<sequence>MTGPTTAAVVGVVGARGGVGASTLAAALAVRVHGDAGPAAPVRWTRRRAGRSATTPGAPSRAVLVDLDPVGGGIDVHLGIEAAGGVRWPDLADARGEVSGTELAALLPAWRGMPVLSADRWRPGPAPPDVVPDVLDALASAHDLVVLDLDRRSVHDGDPGLGRCTTVLVVTPRDLRSVAGVVAMRDALQAAVADVRLVVTDPAPGGLGVLEVAHVVDLPVAAAVRRDRRLPALVERGAGPVVPRRGAFGRALAGLAGDLA</sequence>
<dbReference type="SUPFAM" id="SSF52540">
    <property type="entry name" value="P-loop containing nucleoside triphosphate hydrolases"/>
    <property type="match status" value="1"/>
</dbReference>
<dbReference type="EMBL" id="BJYY01000016">
    <property type="protein sequence ID" value="GEO34985.1"/>
    <property type="molecule type" value="Genomic_DNA"/>
</dbReference>
<dbReference type="AlphaFoldDB" id="A0A512DEV6"/>
<accession>A0A512DEV6</accession>
<gene>
    <name evidence="1" type="ORF">CAE01nite_27100</name>
</gene>
<proteinExistence type="predicted"/>
<dbReference type="GO" id="GO:0016887">
    <property type="term" value="F:ATP hydrolysis activity"/>
    <property type="evidence" value="ECO:0007669"/>
    <property type="project" value="TreeGrafter"/>
</dbReference>